<dbReference type="EMBL" id="KN847524">
    <property type="protein sequence ID" value="KIV90548.1"/>
    <property type="molecule type" value="Genomic_DNA"/>
</dbReference>
<feature type="region of interest" description="Disordered" evidence="1">
    <location>
        <begin position="853"/>
        <end position="889"/>
    </location>
</feature>
<protein>
    <recommendedName>
        <fullName evidence="2">DUF7580 domain-containing protein</fullName>
    </recommendedName>
</protein>
<evidence type="ECO:0000256" key="1">
    <source>
        <dbReference type="SAM" id="MobiDB-lite"/>
    </source>
</evidence>
<dbReference type="PANTHER" id="PTHR37542">
    <property type="entry name" value="HELO DOMAIN-CONTAINING PROTEIN-RELATED"/>
    <property type="match status" value="1"/>
</dbReference>
<feature type="compositionally biased region" description="Acidic residues" evidence="1">
    <location>
        <begin position="816"/>
        <end position="831"/>
    </location>
</feature>
<feature type="region of interest" description="Disordered" evidence="1">
    <location>
        <begin position="685"/>
        <end position="720"/>
    </location>
</feature>
<dbReference type="STRING" id="212818.A0A0D1ZUU2"/>
<feature type="region of interest" description="Disordered" evidence="1">
    <location>
        <begin position="1167"/>
        <end position="1247"/>
    </location>
</feature>
<feature type="region of interest" description="Disordered" evidence="1">
    <location>
        <begin position="816"/>
        <end position="841"/>
    </location>
</feature>
<feature type="region of interest" description="Disordered" evidence="1">
    <location>
        <begin position="762"/>
        <end position="787"/>
    </location>
</feature>
<dbReference type="RefSeq" id="XP_016222122.1">
    <property type="nucleotide sequence ID" value="XM_016372790.1"/>
</dbReference>
<dbReference type="InterPro" id="IPR011009">
    <property type="entry name" value="Kinase-like_dom_sf"/>
</dbReference>
<evidence type="ECO:0000313" key="4">
    <source>
        <dbReference type="Proteomes" id="UP000054302"/>
    </source>
</evidence>
<evidence type="ECO:0000313" key="3">
    <source>
        <dbReference type="EMBL" id="KIV90548.1"/>
    </source>
</evidence>
<feature type="compositionally biased region" description="Gly residues" evidence="1">
    <location>
        <begin position="1171"/>
        <end position="1181"/>
    </location>
</feature>
<evidence type="ECO:0000259" key="2">
    <source>
        <dbReference type="Pfam" id="PF24476"/>
    </source>
</evidence>
<dbReference type="GeneID" id="27325684"/>
<feature type="region of interest" description="Disordered" evidence="1">
    <location>
        <begin position="975"/>
        <end position="1005"/>
    </location>
</feature>
<dbReference type="InterPro" id="IPR038305">
    <property type="entry name" value="HeLo_sf"/>
</dbReference>
<dbReference type="OrthoDB" id="5418235at2759"/>
<sequence>MFHRRGTYLQRLSKLYSDTKQSYETVKATSNITIDDPADVRDLRKDFQIQQDRLLAWGMHWTDVGTPGQGDVDIDKKIDQAGLGEVVASVMSEIKRLLEESGRLEHPEKYELKMTGKSMRGPGSPVAQRKDWTAHEVQTGRALLEQLTTCIDVLYSLSESTTKPGDEKGDLKRTIRKQDDSNTSEYGHLYDHPLHIDFQHLDFNAYFSDAAEPPPYDPSEGPALVRERSIAFYRTARQPVLVDYLTTDCPPYVIGTADDIFELHELGQKLCKNRSLSWVGHLRLLGFTVDPNTPRCGIIYGLPSLHDPESLQQQRTLGDVISNANNTESAQPALEDRFRLAYNLALSIMGYFSQGETHQYINSANIIIAGSKAQTHRSSTSKELRSPYLLQSCQDFVSRLQEEEPFAASIYRHPEHDIHAAETVPAFDIYSLGLLLLEVGLWIPLTKLWKPKYTRTIFMERVLHVYSPKLSSKCGTKYMRVVQKCLQAPAELQFRNNYEDAGAFLLQIAKDLQQCCALDEQGPPPTSDIEVFELLIIEQMCKAEENAALEKEEQQHSQIPDESQAARLPLEAAQPKHKADLAQKETAASPVTMKKWPQVDIPQEDLDQWNTNLMPKLGKILNAALKDSSESCSLSLMMFGNAAETAKTTICVQCTQINKVRDALKKRFRPKKGWGVVILSGEVRRSGTRRNSKRSAFSSKSKGRKPTPCKPKEQKYQERPAAGASIGAFKDSEHLPPVSFGGTILVDGDPYGMTVHHMLDVPSDDECDDGQPIRSEHPRRAAAPLKIPGQFDAAADLRYMQSEEDLSQRLSDFEISDDDFEGSDDDADSGSESDASTIRPDYAIMDADGNEFWFLEDSPPGLEDDEGSEEDDEGSSSDDDIDDAASIGDKCGIAPYSDDDFTVTQPAIDDVDDDFFPSEEDRDDDHLASHSFGYIFATSGIRRVVRGEMKHEVDWALIKVNQERLKIDNTMRDELCSTGETPHSSNLSSRSISRKPTPGIRPTQKQLPSLPVLTCVTPMTQLSGLHVHCHGRSSGFRKGRISQAMALVKLHGRSSFSTSWCVEGGFGVPGDSGAWVYDPVNGALCGHVLAWGDRSKTAYIAPMEVLFEDIKGRLGARTVELPVPGREGIGFRNKRLEEEEVPVSRKPAGPESGDLGTELAKKLRDLQMDGGSSGSGGGSGRSGDDRSQQQQRQHQQRQPYTSHATQAATSYHVGTSGGPTGSRPPSQARKKQEIVGVRPLYLAGTVS</sequence>
<dbReference type="SUPFAM" id="SSF56112">
    <property type="entry name" value="Protein kinase-like (PK-like)"/>
    <property type="match status" value="1"/>
</dbReference>
<dbReference type="Pfam" id="PF24476">
    <property type="entry name" value="DUF7580"/>
    <property type="match status" value="1"/>
</dbReference>
<dbReference type="Proteomes" id="UP000054302">
    <property type="component" value="Unassembled WGS sequence"/>
</dbReference>
<reference evidence="3 4" key="1">
    <citation type="submission" date="2015-01" db="EMBL/GenBank/DDBJ databases">
        <title>The Genome Sequence of Exophiala mesophila CBS40295.</title>
        <authorList>
            <consortium name="The Broad Institute Genomics Platform"/>
            <person name="Cuomo C."/>
            <person name="de Hoog S."/>
            <person name="Gorbushina A."/>
            <person name="Stielow B."/>
            <person name="Teixiera M."/>
            <person name="Abouelleil A."/>
            <person name="Chapman S.B."/>
            <person name="Priest M."/>
            <person name="Young S.K."/>
            <person name="Wortman J."/>
            <person name="Nusbaum C."/>
            <person name="Birren B."/>
        </authorList>
    </citation>
    <scope>NUCLEOTIDE SEQUENCE [LARGE SCALE GENOMIC DNA]</scope>
    <source>
        <strain evidence="3 4">CBS 40295</strain>
    </source>
</reference>
<dbReference type="InterPro" id="IPR056002">
    <property type="entry name" value="DUF7580"/>
</dbReference>
<keyword evidence="4" id="KW-1185">Reference proteome</keyword>
<dbReference type="AlphaFoldDB" id="A0A0D1ZUU2"/>
<gene>
    <name evidence="3" type="ORF">PV10_07839</name>
</gene>
<feature type="compositionally biased region" description="Low complexity" evidence="1">
    <location>
        <begin position="1188"/>
        <end position="1198"/>
    </location>
</feature>
<dbReference type="OMA" id="VHEDFFP"/>
<dbReference type="HOGENOM" id="CLU_006822_0_0_1"/>
<feature type="domain" description="DUF7580" evidence="2">
    <location>
        <begin position="306"/>
        <end position="497"/>
    </location>
</feature>
<proteinExistence type="predicted"/>
<organism evidence="3 4">
    <name type="scientific">Exophiala mesophila</name>
    <name type="common">Black yeast-like fungus</name>
    <dbReference type="NCBI Taxonomy" id="212818"/>
    <lineage>
        <taxon>Eukaryota</taxon>
        <taxon>Fungi</taxon>
        <taxon>Dikarya</taxon>
        <taxon>Ascomycota</taxon>
        <taxon>Pezizomycotina</taxon>
        <taxon>Eurotiomycetes</taxon>
        <taxon>Chaetothyriomycetidae</taxon>
        <taxon>Chaetothyriales</taxon>
        <taxon>Herpotrichiellaceae</taxon>
        <taxon>Exophiala</taxon>
    </lineage>
</organism>
<dbReference type="Gene3D" id="1.10.510.10">
    <property type="entry name" value="Transferase(Phosphotransferase) domain 1"/>
    <property type="match status" value="1"/>
</dbReference>
<feature type="compositionally biased region" description="Polar residues" evidence="1">
    <location>
        <begin position="1199"/>
        <end position="1213"/>
    </location>
</feature>
<dbReference type="VEuPathDB" id="FungiDB:PV10_07839"/>
<feature type="compositionally biased region" description="Acidic residues" evidence="1">
    <location>
        <begin position="862"/>
        <end position="883"/>
    </location>
</feature>
<dbReference type="PANTHER" id="PTHR37542:SF2">
    <property type="entry name" value="PROTEIN KINASE DOMAIN-CONTAINING PROTEIN"/>
    <property type="match status" value="1"/>
</dbReference>
<feature type="region of interest" description="Disordered" evidence="1">
    <location>
        <begin position="1137"/>
        <end position="1156"/>
    </location>
</feature>
<name>A0A0D1ZUU2_EXOME</name>
<dbReference type="Gene3D" id="1.20.120.1020">
    <property type="entry name" value="Prion-inhibition and propagation, HeLo domain"/>
    <property type="match status" value="1"/>
</dbReference>
<accession>A0A0D1ZUU2</accession>